<keyword evidence="1" id="KW-1133">Transmembrane helix</keyword>
<name>A0A9P9WYF5_9PEZI</name>
<gene>
    <name evidence="2" type="ORF">JX265_000383</name>
</gene>
<reference evidence="2" key="1">
    <citation type="submission" date="2021-03" db="EMBL/GenBank/DDBJ databases">
        <title>Revisited historic fungal species revealed as producer of novel bioactive compounds through whole genome sequencing and comparative genomics.</title>
        <authorList>
            <person name="Vignolle G.A."/>
            <person name="Hochenegger N."/>
            <person name="Mach R.L."/>
            <person name="Mach-Aigner A.R."/>
            <person name="Javad Rahimi M."/>
            <person name="Salim K.A."/>
            <person name="Chan C.M."/>
            <person name="Lim L.B.L."/>
            <person name="Cai F."/>
            <person name="Druzhinina I.S."/>
            <person name="U'Ren J.M."/>
            <person name="Derntl C."/>
        </authorList>
    </citation>
    <scope>NUCLEOTIDE SEQUENCE</scope>
    <source>
        <strain evidence="2">TUCIM 5799</strain>
    </source>
</reference>
<dbReference type="EMBL" id="JAFIMR010000001">
    <property type="protein sequence ID" value="KAI1881557.1"/>
    <property type="molecule type" value="Genomic_DNA"/>
</dbReference>
<protein>
    <submittedName>
        <fullName evidence="2">Uncharacterized protein</fullName>
    </submittedName>
</protein>
<dbReference type="AlphaFoldDB" id="A0A9P9WYF5"/>
<comment type="caution">
    <text evidence="2">The sequence shown here is derived from an EMBL/GenBank/DDBJ whole genome shotgun (WGS) entry which is preliminary data.</text>
</comment>
<keyword evidence="1" id="KW-0472">Membrane</keyword>
<evidence type="ECO:0000313" key="3">
    <source>
        <dbReference type="Proteomes" id="UP000829685"/>
    </source>
</evidence>
<evidence type="ECO:0000256" key="1">
    <source>
        <dbReference type="SAM" id="Phobius"/>
    </source>
</evidence>
<feature type="transmembrane region" description="Helical" evidence="1">
    <location>
        <begin position="440"/>
        <end position="458"/>
    </location>
</feature>
<evidence type="ECO:0000313" key="2">
    <source>
        <dbReference type="EMBL" id="KAI1881557.1"/>
    </source>
</evidence>
<dbReference type="Proteomes" id="UP000829685">
    <property type="component" value="Unassembled WGS sequence"/>
</dbReference>
<keyword evidence="3" id="KW-1185">Reference proteome</keyword>
<organism evidence="2 3">
    <name type="scientific">Neoarthrinium moseri</name>
    <dbReference type="NCBI Taxonomy" id="1658444"/>
    <lineage>
        <taxon>Eukaryota</taxon>
        <taxon>Fungi</taxon>
        <taxon>Dikarya</taxon>
        <taxon>Ascomycota</taxon>
        <taxon>Pezizomycotina</taxon>
        <taxon>Sordariomycetes</taxon>
        <taxon>Xylariomycetidae</taxon>
        <taxon>Amphisphaeriales</taxon>
        <taxon>Apiosporaceae</taxon>
        <taxon>Neoarthrinium</taxon>
    </lineage>
</organism>
<accession>A0A9P9WYF5</accession>
<proteinExistence type="predicted"/>
<keyword evidence="1" id="KW-0812">Transmembrane</keyword>
<sequence length="459" mass="48825">MSLCRALRMATVGLSAFGKYITNPLPPLPPARAAGIIYRPGLGRVQNGRPREHDLTHAFPPAARVASAACGTSEASTTITIRRAAEATALGRACPTVYGSVQIAPDANEDAVVLDGVETITQDLVLSGCDDGGCPNVTLARITGSSLSRVLGRFDIQGLGTLKEIEFPGLNEVEGSAMVQRLGALDTLDLGGLHTVRNLTVADIPQLYYAELGVSSGATVVVAGNGNLVLRLNAAQAADDGTIQNLDISGIGELRWSNRNQVVVDSFTLRDSRLEVLPLLFNSFGALNIRDNSKLTAVLFPADDPARTTIVSRLKSIAVTGNPQLSLNASSPSRWNDTDMLTWVWPSENMDTVLLDGALHDAFFQPFVDAHGYTSPQTANSTKPRVLQDFEIRSSVPDFHCEPIDEMRRHGVFPGRYSCNGNSVAVPNGGAADRARLRNALVLLLLSVCLVFGTVAGLS</sequence>